<feature type="region of interest" description="Disordered" evidence="3">
    <location>
        <begin position="148"/>
        <end position="170"/>
    </location>
</feature>
<name>A0A839HF22_9BURK</name>
<comment type="caution">
    <text evidence="5">The sequence shown here is derived from an EMBL/GenBank/DDBJ whole genome shotgun (WGS) entry which is preliminary data.</text>
</comment>
<feature type="domain" description="Rhodanese" evidence="4">
    <location>
        <begin position="24"/>
        <end position="147"/>
    </location>
</feature>
<dbReference type="RefSeq" id="WP_182660450.1">
    <property type="nucleotide sequence ID" value="NZ_JACIVI010000001.1"/>
</dbReference>
<dbReference type="InterPro" id="IPR001763">
    <property type="entry name" value="Rhodanese-like_dom"/>
</dbReference>
<sequence>MPMTAPALPTPLIDATALAARLAAGAATLIVDCSFELSDPAAGEAQFAEAHLPGAVYAHLDRDLAGPRQGPDGRFRGRHPLPDRAAFAATLGRWGLRPGMALVVYDRQGAGFAARLWWLARWAGHEAVAVLDGGLAAWQAAGGSIEHGGLADSTARPATSTPYPPGRTTMPTLDAEAVQALDGRLTVIDARAGERFRGEVEPLDAVAGHIPGALNRFFKDNLGTDGRFKPAGQLREDFAGLIGDRPLDQVVHQCGSGVTACHNLLALAVAGLDGSRLYPGSWSEWCSDPARPVATGA</sequence>
<dbReference type="PANTHER" id="PTHR11364:SF27">
    <property type="entry name" value="SULFURTRANSFERASE"/>
    <property type="match status" value="1"/>
</dbReference>
<dbReference type="SMART" id="SM00450">
    <property type="entry name" value="RHOD"/>
    <property type="match status" value="2"/>
</dbReference>
<dbReference type="PROSITE" id="PS50206">
    <property type="entry name" value="RHODANESE_3"/>
    <property type="match status" value="2"/>
</dbReference>
<dbReference type="Pfam" id="PF00581">
    <property type="entry name" value="Rhodanese"/>
    <property type="match status" value="2"/>
</dbReference>
<dbReference type="Proteomes" id="UP000586093">
    <property type="component" value="Unassembled WGS sequence"/>
</dbReference>
<evidence type="ECO:0000313" key="6">
    <source>
        <dbReference type="Proteomes" id="UP000586093"/>
    </source>
</evidence>
<evidence type="ECO:0000256" key="1">
    <source>
        <dbReference type="ARBA" id="ARBA00022679"/>
    </source>
</evidence>
<evidence type="ECO:0000256" key="2">
    <source>
        <dbReference type="ARBA" id="ARBA00022737"/>
    </source>
</evidence>
<dbReference type="GO" id="GO:0004792">
    <property type="term" value="F:thiosulfate-cyanide sulfurtransferase activity"/>
    <property type="evidence" value="ECO:0007669"/>
    <property type="project" value="TreeGrafter"/>
</dbReference>
<dbReference type="PANTHER" id="PTHR11364">
    <property type="entry name" value="THIOSULFATE SULFERTANSFERASE"/>
    <property type="match status" value="1"/>
</dbReference>
<keyword evidence="1 5" id="KW-0808">Transferase</keyword>
<evidence type="ECO:0000256" key="3">
    <source>
        <dbReference type="SAM" id="MobiDB-lite"/>
    </source>
</evidence>
<proteinExistence type="predicted"/>
<dbReference type="AlphaFoldDB" id="A0A839HF22"/>
<evidence type="ECO:0000313" key="5">
    <source>
        <dbReference type="EMBL" id="MBB1160467.1"/>
    </source>
</evidence>
<dbReference type="EMBL" id="JACIVI010000001">
    <property type="protein sequence ID" value="MBB1160467.1"/>
    <property type="molecule type" value="Genomic_DNA"/>
</dbReference>
<dbReference type="CDD" id="cd01448">
    <property type="entry name" value="TST_Repeat_1"/>
    <property type="match status" value="1"/>
</dbReference>
<accession>A0A839HF22</accession>
<feature type="domain" description="Rhodanese" evidence="4">
    <location>
        <begin position="181"/>
        <end position="294"/>
    </location>
</feature>
<dbReference type="CDD" id="cd01449">
    <property type="entry name" value="TST_Repeat_2"/>
    <property type="match status" value="1"/>
</dbReference>
<dbReference type="InterPro" id="IPR036873">
    <property type="entry name" value="Rhodanese-like_dom_sf"/>
</dbReference>
<dbReference type="Gene3D" id="3.40.250.10">
    <property type="entry name" value="Rhodanese-like domain"/>
    <property type="match status" value="2"/>
</dbReference>
<dbReference type="SUPFAM" id="SSF52821">
    <property type="entry name" value="Rhodanese/Cell cycle control phosphatase"/>
    <property type="match status" value="2"/>
</dbReference>
<keyword evidence="2" id="KW-0677">Repeat</keyword>
<organism evidence="5 6">
    <name type="scientific">Aquariibacter albus</name>
    <dbReference type="NCBI Taxonomy" id="2759899"/>
    <lineage>
        <taxon>Bacteria</taxon>
        <taxon>Pseudomonadati</taxon>
        <taxon>Pseudomonadota</taxon>
        <taxon>Betaproteobacteria</taxon>
        <taxon>Burkholderiales</taxon>
        <taxon>Sphaerotilaceae</taxon>
        <taxon>Aquariibacter</taxon>
    </lineage>
</organism>
<dbReference type="InterPro" id="IPR045078">
    <property type="entry name" value="TST/MPST-like"/>
</dbReference>
<keyword evidence="6" id="KW-1185">Reference proteome</keyword>
<reference evidence="5 6" key="1">
    <citation type="submission" date="2020-08" db="EMBL/GenBank/DDBJ databases">
        <title>Aquariorum lacteus gen. nov., sp. nov., a new member of the family Comamonadaceae, isolated from freshwater aquarium.</title>
        <authorList>
            <person name="Chun S.-J."/>
        </authorList>
    </citation>
    <scope>NUCLEOTIDE SEQUENCE [LARGE SCALE GENOMIC DNA]</scope>
    <source>
        <strain evidence="5 6">SJAQ100</strain>
    </source>
</reference>
<gene>
    <name evidence="5" type="ORF">H4F90_00535</name>
</gene>
<evidence type="ECO:0000259" key="4">
    <source>
        <dbReference type="PROSITE" id="PS50206"/>
    </source>
</evidence>
<protein>
    <submittedName>
        <fullName evidence="5">Sulfurtransferase</fullName>
    </submittedName>
</protein>